<dbReference type="OrthoDB" id="47375at2759"/>
<evidence type="ECO:0000256" key="1">
    <source>
        <dbReference type="ARBA" id="ARBA00006721"/>
    </source>
</evidence>
<evidence type="ECO:0000256" key="2">
    <source>
        <dbReference type="ARBA" id="ARBA00022676"/>
    </source>
</evidence>
<feature type="domain" description="Glycosyl transferase family 25" evidence="5">
    <location>
        <begin position="42"/>
        <end position="138"/>
    </location>
</feature>
<feature type="region of interest" description="Disordered" evidence="4">
    <location>
        <begin position="375"/>
        <end position="400"/>
    </location>
</feature>
<dbReference type="Pfam" id="PF01755">
    <property type="entry name" value="Glyco_transf_25"/>
    <property type="match status" value="1"/>
</dbReference>
<accession>A0A6G1H6W1</accession>
<keyword evidence="7" id="KW-1185">Reference proteome</keyword>
<dbReference type="GO" id="GO:0016740">
    <property type="term" value="F:transferase activity"/>
    <property type="evidence" value="ECO:0007669"/>
    <property type="project" value="UniProtKB-KW"/>
</dbReference>
<dbReference type="Proteomes" id="UP000800041">
    <property type="component" value="Unassembled WGS sequence"/>
</dbReference>
<evidence type="ECO:0000256" key="4">
    <source>
        <dbReference type="SAM" id="MobiDB-lite"/>
    </source>
</evidence>
<dbReference type="PANTHER" id="PTHR10730">
    <property type="entry name" value="PROCOLLAGEN-LYSINE,2-OXOGLUTARATE 5-DIOXYGENASE/GLYCOSYLTRANSFERASE 25 FAMILY MEMBER"/>
    <property type="match status" value="1"/>
</dbReference>
<feature type="region of interest" description="Disordered" evidence="4">
    <location>
        <begin position="1"/>
        <end position="26"/>
    </location>
</feature>
<organism evidence="6 7">
    <name type="scientific">Aulographum hederae CBS 113979</name>
    <dbReference type="NCBI Taxonomy" id="1176131"/>
    <lineage>
        <taxon>Eukaryota</taxon>
        <taxon>Fungi</taxon>
        <taxon>Dikarya</taxon>
        <taxon>Ascomycota</taxon>
        <taxon>Pezizomycotina</taxon>
        <taxon>Dothideomycetes</taxon>
        <taxon>Pleosporomycetidae</taxon>
        <taxon>Aulographales</taxon>
        <taxon>Aulographaceae</taxon>
    </lineage>
</organism>
<feature type="compositionally biased region" description="Polar residues" evidence="4">
    <location>
        <begin position="1"/>
        <end position="16"/>
    </location>
</feature>
<evidence type="ECO:0000313" key="6">
    <source>
        <dbReference type="EMBL" id="KAF1988739.1"/>
    </source>
</evidence>
<reference evidence="6" key="1">
    <citation type="journal article" date="2020" name="Stud. Mycol.">
        <title>101 Dothideomycetes genomes: a test case for predicting lifestyles and emergence of pathogens.</title>
        <authorList>
            <person name="Haridas S."/>
            <person name="Albert R."/>
            <person name="Binder M."/>
            <person name="Bloem J."/>
            <person name="Labutti K."/>
            <person name="Salamov A."/>
            <person name="Andreopoulos B."/>
            <person name="Baker S."/>
            <person name="Barry K."/>
            <person name="Bills G."/>
            <person name="Bluhm B."/>
            <person name="Cannon C."/>
            <person name="Castanera R."/>
            <person name="Culley D."/>
            <person name="Daum C."/>
            <person name="Ezra D."/>
            <person name="Gonzalez J."/>
            <person name="Henrissat B."/>
            <person name="Kuo A."/>
            <person name="Liang C."/>
            <person name="Lipzen A."/>
            <person name="Lutzoni F."/>
            <person name="Magnuson J."/>
            <person name="Mondo S."/>
            <person name="Nolan M."/>
            <person name="Ohm R."/>
            <person name="Pangilinan J."/>
            <person name="Park H.-J."/>
            <person name="Ramirez L."/>
            <person name="Alfaro M."/>
            <person name="Sun H."/>
            <person name="Tritt A."/>
            <person name="Yoshinaga Y."/>
            <person name="Zwiers L.-H."/>
            <person name="Turgeon B."/>
            <person name="Goodwin S."/>
            <person name="Spatafora J."/>
            <person name="Crous P."/>
            <person name="Grigoriev I."/>
        </authorList>
    </citation>
    <scope>NUCLEOTIDE SEQUENCE</scope>
    <source>
        <strain evidence="6">CBS 113979</strain>
    </source>
</reference>
<comment type="similarity">
    <text evidence="1">Belongs to the glycosyltransferase 25 family.</text>
</comment>
<sequence>MQISSNLPKWNSSTATGAEGSNELSELPPHLRDVYNETLGFEKIFIINLPSRTDYHDALSIAGATTGLKLSWIDGVRGEDVDERVLPPGGKEANLPSGKKGCWRSHMNALTKIVEEGVESALIIEGDADWDVRIKSEMLNFAKASNMLLQPLVPASSAAEQDEPQYADATFLDPENSPDSDEIPFDAPPSTIPPTKSPYGDNWDLLWLGHCGTQFPTSKSTPETPRGRVVQQNDPTVPEYRHFTYYFEKEPTIKQGVYGNHTRFYFHTRKNVCTIAYAISQKGARELLYELALNKMNDAQDIMHRQFCDGDKGRRHHTCLTTIPELFQSHRPAGLMSSFSDIAVKTSDKVAEKAWTANIRWSARMNMRKMLEGEGGFEDQYPDADAGKEKEGMGGEDLKL</sequence>
<dbReference type="CDD" id="cd06532">
    <property type="entry name" value="Glyco_transf_25"/>
    <property type="match status" value="1"/>
</dbReference>
<dbReference type="InterPro" id="IPR050757">
    <property type="entry name" value="Collagen_mod_GT25"/>
</dbReference>
<evidence type="ECO:0000256" key="3">
    <source>
        <dbReference type="ARBA" id="ARBA00022679"/>
    </source>
</evidence>
<dbReference type="AlphaFoldDB" id="A0A6G1H6W1"/>
<dbReference type="EMBL" id="ML977147">
    <property type="protein sequence ID" value="KAF1988739.1"/>
    <property type="molecule type" value="Genomic_DNA"/>
</dbReference>
<feature type="region of interest" description="Disordered" evidence="4">
    <location>
        <begin position="169"/>
        <end position="194"/>
    </location>
</feature>
<dbReference type="PANTHER" id="PTHR10730:SF53">
    <property type="entry name" value="GLYCOSYLTRANSFERASE 25 FAMILY MEMBER"/>
    <property type="match status" value="1"/>
</dbReference>
<name>A0A6G1H6W1_9PEZI</name>
<evidence type="ECO:0000313" key="7">
    <source>
        <dbReference type="Proteomes" id="UP000800041"/>
    </source>
</evidence>
<feature type="compositionally biased region" description="Basic and acidic residues" evidence="4">
    <location>
        <begin position="385"/>
        <end position="400"/>
    </location>
</feature>
<gene>
    <name evidence="6" type="ORF">K402DRAFT_328063</name>
</gene>
<keyword evidence="2" id="KW-0328">Glycosyltransferase</keyword>
<evidence type="ECO:0000259" key="5">
    <source>
        <dbReference type="Pfam" id="PF01755"/>
    </source>
</evidence>
<dbReference type="InterPro" id="IPR002654">
    <property type="entry name" value="Glyco_trans_25"/>
</dbReference>
<proteinExistence type="inferred from homology"/>
<keyword evidence="3 6" id="KW-0808">Transferase</keyword>
<protein>
    <submittedName>
        <fullName evidence="6">Glycosyltransferase family 25 protein</fullName>
    </submittedName>
</protein>